<keyword evidence="9" id="KW-1185">Reference proteome</keyword>
<dbReference type="Pfam" id="PF13495">
    <property type="entry name" value="Phage_int_SAM_4"/>
    <property type="match status" value="1"/>
</dbReference>
<feature type="domain" description="Core-binding (CB)" evidence="7">
    <location>
        <begin position="94"/>
        <end position="176"/>
    </location>
</feature>
<dbReference type="PROSITE" id="PS51900">
    <property type="entry name" value="CB"/>
    <property type="match status" value="1"/>
</dbReference>
<dbReference type="InterPro" id="IPR004107">
    <property type="entry name" value="Integrase_SAM-like_N"/>
</dbReference>
<dbReference type="SUPFAM" id="SSF56349">
    <property type="entry name" value="DNA breaking-rejoining enzymes"/>
    <property type="match status" value="1"/>
</dbReference>
<protein>
    <recommendedName>
        <fullName evidence="10">Integrase</fullName>
    </recommendedName>
</protein>
<proteinExistence type="inferred from homology"/>
<evidence type="ECO:0000259" key="6">
    <source>
        <dbReference type="PROSITE" id="PS51898"/>
    </source>
</evidence>
<dbReference type="PANTHER" id="PTHR30349:SF64">
    <property type="entry name" value="PROPHAGE INTEGRASE INTD-RELATED"/>
    <property type="match status" value="1"/>
</dbReference>
<organism evidence="8 9">
    <name type="scientific">Hymenobacter algoricola</name>
    <dbReference type="NCBI Taxonomy" id="486267"/>
    <lineage>
        <taxon>Bacteria</taxon>
        <taxon>Pseudomonadati</taxon>
        <taxon>Bacteroidota</taxon>
        <taxon>Cytophagia</taxon>
        <taxon>Cytophagales</taxon>
        <taxon>Hymenobacteraceae</taxon>
        <taxon>Hymenobacter</taxon>
    </lineage>
</organism>
<dbReference type="PROSITE" id="PS51898">
    <property type="entry name" value="TYR_RECOMBINASE"/>
    <property type="match status" value="1"/>
</dbReference>
<dbReference type="InterPro" id="IPR011010">
    <property type="entry name" value="DNA_brk_join_enz"/>
</dbReference>
<dbReference type="InterPro" id="IPR044068">
    <property type="entry name" value="CB"/>
</dbReference>
<evidence type="ECO:0000256" key="5">
    <source>
        <dbReference type="PROSITE-ProRule" id="PRU01248"/>
    </source>
</evidence>
<dbReference type="Proteomes" id="UP001499909">
    <property type="component" value="Unassembled WGS sequence"/>
</dbReference>
<dbReference type="InterPro" id="IPR002104">
    <property type="entry name" value="Integrase_catalytic"/>
</dbReference>
<keyword evidence="4" id="KW-0233">DNA recombination</keyword>
<keyword evidence="3 5" id="KW-0238">DNA-binding</keyword>
<dbReference type="InterPro" id="IPR010998">
    <property type="entry name" value="Integrase_recombinase_N"/>
</dbReference>
<evidence type="ECO:0008006" key="10">
    <source>
        <dbReference type="Google" id="ProtNLM"/>
    </source>
</evidence>
<feature type="domain" description="Tyr recombinase" evidence="6">
    <location>
        <begin position="193"/>
        <end position="367"/>
    </location>
</feature>
<evidence type="ECO:0000256" key="2">
    <source>
        <dbReference type="ARBA" id="ARBA00022908"/>
    </source>
</evidence>
<name>A0ABP7MVE3_9BACT</name>
<dbReference type="Gene3D" id="1.10.443.10">
    <property type="entry name" value="Intergrase catalytic core"/>
    <property type="match status" value="1"/>
</dbReference>
<dbReference type="InterPro" id="IPR013762">
    <property type="entry name" value="Integrase-like_cat_sf"/>
</dbReference>
<comment type="caution">
    <text evidence="8">The sequence shown here is derived from an EMBL/GenBank/DDBJ whole genome shotgun (WGS) entry which is preliminary data.</text>
</comment>
<evidence type="ECO:0000259" key="7">
    <source>
        <dbReference type="PROSITE" id="PS51900"/>
    </source>
</evidence>
<evidence type="ECO:0000256" key="3">
    <source>
        <dbReference type="ARBA" id="ARBA00023125"/>
    </source>
</evidence>
<sequence>MRLTALSFARMKATVSLRLRPSRTEFQAFFSYSDAAVRAALLAAGLYYDAAARGYLLPATPEAVALLQAACAQLGLKAVIPTVPALATELPPATPHQALLARYCQFIALKRYSPATLKNYRGVFQLFLAHHAPRLPLELTKQELLDYLAGRVAAGISETYQNLLINAIKFYYEQVEGQPRQYYDVPRPKRAHQNPKLLAQSEVKALLQGTDNRKHRAMLMLAYGLGLRLGEVLALTPADIDSRRMVLYVRGGKGKKDRDLPLPESLLLLLREQFRQFRPVTFLFEGQHPGEPYSDRSLQMVIKQAAVRAGILRPITLHMLRHSYATHLLEAGTDLRVIQDLLGHSSIKTTEIYTHVAHRTRPASPLDSLGL</sequence>
<accession>A0ABP7MVE3</accession>
<gene>
    <name evidence="8" type="ORF">GCM10022406_15220</name>
</gene>
<dbReference type="Gene3D" id="1.10.150.130">
    <property type="match status" value="1"/>
</dbReference>
<evidence type="ECO:0000256" key="4">
    <source>
        <dbReference type="ARBA" id="ARBA00023172"/>
    </source>
</evidence>
<comment type="similarity">
    <text evidence="1">Belongs to the 'phage' integrase family.</text>
</comment>
<dbReference type="PANTHER" id="PTHR30349">
    <property type="entry name" value="PHAGE INTEGRASE-RELATED"/>
    <property type="match status" value="1"/>
</dbReference>
<evidence type="ECO:0000313" key="8">
    <source>
        <dbReference type="EMBL" id="GAA3930863.1"/>
    </source>
</evidence>
<keyword evidence="2" id="KW-0229">DNA integration</keyword>
<dbReference type="EMBL" id="BAABDH010000022">
    <property type="protein sequence ID" value="GAA3930863.1"/>
    <property type="molecule type" value="Genomic_DNA"/>
</dbReference>
<evidence type="ECO:0000313" key="9">
    <source>
        <dbReference type="Proteomes" id="UP001499909"/>
    </source>
</evidence>
<dbReference type="Pfam" id="PF00589">
    <property type="entry name" value="Phage_integrase"/>
    <property type="match status" value="1"/>
</dbReference>
<dbReference type="InterPro" id="IPR050090">
    <property type="entry name" value="Tyrosine_recombinase_XerCD"/>
</dbReference>
<reference evidence="9" key="1">
    <citation type="journal article" date="2019" name="Int. J. Syst. Evol. Microbiol.">
        <title>The Global Catalogue of Microorganisms (GCM) 10K type strain sequencing project: providing services to taxonomists for standard genome sequencing and annotation.</title>
        <authorList>
            <consortium name="The Broad Institute Genomics Platform"/>
            <consortium name="The Broad Institute Genome Sequencing Center for Infectious Disease"/>
            <person name="Wu L."/>
            <person name="Ma J."/>
        </authorList>
    </citation>
    <scope>NUCLEOTIDE SEQUENCE [LARGE SCALE GENOMIC DNA]</scope>
    <source>
        <strain evidence="9">JCM 17214</strain>
    </source>
</reference>
<evidence type="ECO:0000256" key="1">
    <source>
        <dbReference type="ARBA" id="ARBA00008857"/>
    </source>
</evidence>